<evidence type="ECO:0000259" key="10">
    <source>
        <dbReference type="PROSITE" id="PS00028"/>
    </source>
</evidence>
<feature type="non-terminal residue" evidence="11">
    <location>
        <position position="1"/>
    </location>
</feature>
<reference evidence="11 12" key="1">
    <citation type="submission" date="2024-05" db="EMBL/GenBank/DDBJ databases">
        <title>Genome sequencing and assembly of Indian major carp, Cirrhinus mrigala (Hamilton, 1822).</title>
        <authorList>
            <person name="Mohindra V."/>
            <person name="Chowdhury L.M."/>
            <person name="Lal K."/>
            <person name="Jena J.K."/>
        </authorList>
    </citation>
    <scope>NUCLEOTIDE SEQUENCE [LARGE SCALE GENOMIC DNA]</scope>
    <source>
        <strain evidence="11">CM1030</strain>
        <tissue evidence="11">Blood</tissue>
    </source>
</reference>
<evidence type="ECO:0000313" key="11">
    <source>
        <dbReference type="EMBL" id="KAL0173823.1"/>
    </source>
</evidence>
<keyword evidence="4" id="KW-0863">Zinc-finger</keyword>
<dbReference type="GO" id="GO:0005634">
    <property type="term" value="C:nucleus"/>
    <property type="evidence" value="ECO:0007669"/>
    <property type="project" value="UniProtKB-SubCell"/>
</dbReference>
<evidence type="ECO:0000256" key="9">
    <source>
        <dbReference type="SAM" id="MobiDB-lite"/>
    </source>
</evidence>
<evidence type="ECO:0000256" key="1">
    <source>
        <dbReference type="ARBA" id="ARBA00004123"/>
    </source>
</evidence>
<keyword evidence="5" id="KW-0862">Zinc</keyword>
<accession>A0ABD0PKQ0</accession>
<evidence type="ECO:0000313" key="12">
    <source>
        <dbReference type="Proteomes" id="UP001529510"/>
    </source>
</evidence>
<comment type="caution">
    <text evidence="11">The sequence shown here is derived from an EMBL/GenBank/DDBJ whole genome shotgun (WGS) entry which is preliminary data.</text>
</comment>
<evidence type="ECO:0000256" key="5">
    <source>
        <dbReference type="ARBA" id="ARBA00022833"/>
    </source>
</evidence>
<dbReference type="PROSITE" id="PS00028">
    <property type="entry name" value="ZINC_FINGER_C2H2_1"/>
    <property type="match status" value="1"/>
</dbReference>
<dbReference type="GO" id="GO:0008270">
    <property type="term" value="F:zinc ion binding"/>
    <property type="evidence" value="ECO:0007669"/>
    <property type="project" value="UniProtKB-KW"/>
</dbReference>
<keyword evidence="7" id="KW-0804">Transcription</keyword>
<sequence>IMDSGQGEENGNEDTLLEILMILEQLVSLQQQQIQLIEQLRLRVDMITPQIFQSTLYDAVDPPKALGAHLSQQLSSAAALNDKWTDTHNLSSEADQCKNSSDVLAGLHRINGNGLHGENGSGAAQHQQMVDGLVKKRKYPNECVVCHEVLSCQGSLEVHYRSHILVPRKCKICGRAVSTKGKLEAHLANNPLPENQFESPKALDASMEEDKNIDSTGHEERMEKQDLDLDNQEMLNNSTEPQPYAKEDQAFQ</sequence>
<name>A0ABD0PKQ0_CIRMR</name>
<dbReference type="InterPro" id="IPR051565">
    <property type="entry name" value="Sal_C2H2-zinc-finger"/>
</dbReference>
<keyword evidence="12" id="KW-1185">Reference proteome</keyword>
<keyword evidence="8" id="KW-0539">Nucleus</keyword>
<feature type="region of interest" description="Disordered" evidence="9">
    <location>
        <begin position="203"/>
        <end position="252"/>
    </location>
</feature>
<dbReference type="PANTHER" id="PTHR23233:SF19">
    <property type="entry name" value="SAL-LIKE PROTEIN 4"/>
    <property type="match status" value="1"/>
</dbReference>
<keyword evidence="3" id="KW-0677">Repeat</keyword>
<evidence type="ECO:0000256" key="8">
    <source>
        <dbReference type="ARBA" id="ARBA00023242"/>
    </source>
</evidence>
<evidence type="ECO:0000256" key="7">
    <source>
        <dbReference type="ARBA" id="ARBA00023163"/>
    </source>
</evidence>
<keyword evidence="2" id="KW-0479">Metal-binding</keyword>
<keyword evidence="6" id="KW-0805">Transcription regulation</keyword>
<feature type="compositionally biased region" description="Basic and acidic residues" evidence="9">
    <location>
        <begin position="208"/>
        <end position="227"/>
    </location>
</feature>
<evidence type="ECO:0000256" key="6">
    <source>
        <dbReference type="ARBA" id="ARBA00023015"/>
    </source>
</evidence>
<feature type="non-terminal residue" evidence="11">
    <location>
        <position position="252"/>
    </location>
</feature>
<comment type="subcellular location">
    <subcellularLocation>
        <location evidence="1">Nucleus</location>
    </subcellularLocation>
</comment>
<dbReference type="InterPro" id="IPR013087">
    <property type="entry name" value="Znf_C2H2_type"/>
</dbReference>
<protein>
    <recommendedName>
        <fullName evidence="10">C2H2-type domain-containing protein</fullName>
    </recommendedName>
</protein>
<dbReference type="Pfam" id="PF00096">
    <property type="entry name" value="zf-C2H2"/>
    <property type="match status" value="1"/>
</dbReference>
<dbReference type="Proteomes" id="UP001529510">
    <property type="component" value="Unassembled WGS sequence"/>
</dbReference>
<dbReference type="Gene3D" id="3.30.160.60">
    <property type="entry name" value="Classic Zinc Finger"/>
    <property type="match status" value="1"/>
</dbReference>
<evidence type="ECO:0000256" key="2">
    <source>
        <dbReference type="ARBA" id="ARBA00022723"/>
    </source>
</evidence>
<feature type="domain" description="C2H2-type" evidence="10">
    <location>
        <begin position="143"/>
        <end position="163"/>
    </location>
</feature>
<evidence type="ECO:0000256" key="3">
    <source>
        <dbReference type="ARBA" id="ARBA00022737"/>
    </source>
</evidence>
<organism evidence="11 12">
    <name type="scientific">Cirrhinus mrigala</name>
    <name type="common">Mrigala</name>
    <dbReference type="NCBI Taxonomy" id="683832"/>
    <lineage>
        <taxon>Eukaryota</taxon>
        <taxon>Metazoa</taxon>
        <taxon>Chordata</taxon>
        <taxon>Craniata</taxon>
        <taxon>Vertebrata</taxon>
        <taxon>Euteleostomi</taxon>
        <taxon>Actinopterygii</taxon>
        <taxon>Neopterygii</taxon>
        <taxon>Teleostei</taxon>
        <taxon>Ostariophysi</taxon>
        <taxon>Cypriniformes</taxon>
        <taxon>Cyprinidae</taxon>
        <taxon>Labeoninae</taxon>
        <taxon>Labeonini</taxon>
        <taxon>Cirrhinus</taxon>
    </lineage>
</organism>
<dbReference type="EMBL" id="JAMKFB020000015">
    <property type="protein sequence ID" value="KAL0173823.1"/>
    <property type="molecule type" value="Genomic_DNA"/>
</dbReference>
<dbReference type="AlphaFoldDB" id="A0ABD0PKQ0"/>
<proteinExistence type="predicted"/>
<gene>
    <name evidence="11" type="ORF">M9458_029791</name>
</gene>
<dbReference type="PANTHER" id="PTHR23233">
    <property type="entry name" value="SAL-LIKE PROTEIN"/>
    <property type="match status" value="1"/>
</dbReference>
<evidence type="ECO:0000256" key="4">
    <source>
        <dbReference type="ARBA" id="ARBA00022771"/>
    </source>
</evidence>